<sequence length="78" mass="9476">MKLEDEENYTKVIFDGYADLKYVVTHNNKIYQVDDLYKCQSEAKGGKYRKKTKRRKCRKSKQKDSRTSKRRRSSTKYR</sequence>
<proteinExistence type="predicted"/>
<dbReference type="EMBL" id="MN739972">
    <property type="protein sequence ID" value="QHT80567.1"/>
    <property type="molecule type" value="Genomic_DNA"/>
</dbReference>
<accession>A0A6C0HJM8</accession>
<evidence type="ECO:0000313" key="2">
    <source>
        <dbReference type="EMBL" id="QHT80567.1"/>
    </source>
</evidence>
<protein>
    <submittedName>
        <fullName evidence="2">Uncharacterized protein</fullName>
    </submittedName>
</protein>
<reference evidence="2" key="1">
    <citation type="journal article" date="2020" name="Nature">
        <title>Giant virus diversity and host interactions through global metagenomics.</title>
        <authorList>
            <person name="Schulz F."/>
            <person name="Roux S."/>
            <person name="Paez-Espino D."/>
            <person name="Jungbluth S."/>
            <person name="Walsh D.A."/>
            <person name="Denef V.J."/>
            <person name="McMahon K.D."/>
            <person name="Konstantinidis K.T."/>
            <person name="Eloe-Fadrosh E.A."/>
            <person name="Kyrpides N.C."/>
            <person name="Woyke T."/>
        </authorList>
    </citation>
    <scope>NUCLEOTIDE SEQUENCE</scope>
    <source>
        <strain evidence="2">GVMAG-M-3300023184-120</strain>
    </source>
</reference>
<feature type="compositionally biased region" description="Basic residues" evidence="1">
    <location>
        <begin position="68"/>
        <end position="78"/>
    </location>
</feature>
<dbReference type="AlphaFoldDB" id="A0A6C0HJM8"/>
<name>A0A6C0HJM8_9ZZZZ</name>
<feature type="region of interest" description="Disordered" evidence="1">
    <location>
        <begin position="44"/>
        <end position="78"/>
    </location>
</feature>
<organism evidence="2">
    <name type="scientific">viral metagenome</name>
    <dbReference type="NCBI Taxonomy" id="1070528"/>
    <lineage>
        <taxon>unclassified sequences</taxon>
        <taxon>metagenomes</taxon>
        <taxon>organismal metagenomes</taxon>
    </lineage>
</organism>
<feature type="compositionally biased region" description="Basic residues" evidence="1">
    <location>
        <begin position="46"/>
        <end position="61"/>
    </location>
</feature>
<evidence type="ECO:0000256" key="1">
    <source>
        <dbReference type="SAM" id="MobiDB-lite"/>
    </source>
</evidence>